<dbReference type="AlphaFoldDB" id="A0A0E2B1V2"/>
<dbReference type="PANTHER" id="PTHR33973:SF4">
    <property type="entry name" value="OS07G0153300 PROTEIN"/>
    <property type="match status" value="1"/>
</dbReference>
<keyword evidence="1" id="KW-0812">Transmembrane</keyword>
<dbReference type="InterPro" id="IPR010775">
    <property type="entry name" value="DUF1365"/>
</dbReference>
<proteinExistence type="predicted"/>
<evidence type="ECO:0000256" key="1">
    <source>
        <dbReference type="SAM" id="Phobius"/>
    </source>
</evidence>
<comment type="caution">
    <text evidence="2">The sequence shown here is derived from an EMBL/GenBank/DDBJ whole genome shotgun (WGS) entry which is preliminary data.</text>
</comment>
<dbReference type="Pfam" id="PF07103">
    <property type="entry name" value="DUF1365"/>
    <property type="match status" value="1"/>
</dbReference>
<feature type="transmembrane region" description="Helical" evidence="1">
    <location>
        <begin position="207"/>
        <end position="229"/>
    </location>
</feature>
<keyword evidence="1" id="KW-0472">Membrane</keyword>
<name>A0A0E2B1V2_9LEPT</name>
<organism evidence="2 3">
    <name type="scientific">Leptospira kirschneri str. H1</name>
    <dbReference type="NCBI Taxonomy" id="1049966"/>
    <lineage>
        <taxon>Bacteria</taxon>
        <taxon>Pseudomonadati</taxon>
        <taxon>Spirochaetota</taxon>
        <taxon>Spirochaetia</taxon>
        <taxon>Leptospirales</taxon>
        <taxon>Leptospiraceae</taxon>
        <taxon>Leptospira</taxon>
    </lineage>
</organism>
<reference evidence="2 3" key="1">
    <citation type="submission" date="2012-10" db="EMBL/GenBank/DDBJ databases">
        <authorList>
            <person name="Harkins D.M."/>
            <person name="Durkin A.S."/>
            <person name="Brinkac L.M."/>
            <person name="Selengut J.D."/>
            <person name="Sanka R."/>
            <person name="DePew J."/>
            <person name="Purushe J."/>
            <person name="Peacock S.J."/>
            <person name="Thaipadungpanit J."/>
            <person name="Wuthiekanun V.W."/>
            <person name="Day N.P."/>
            <person name="Vinetz J.M."/>
            <person name="Sutton G.G."/>
            <person name="Nelson W.C."/>
            <person name="Fouts D.E."/>
        </authorList>
    </citation>
    <scope>NUCLEOTIDE SEQUENCE [LARGE SCALE GENOMIC DNA]</scope>
    <source>
        <strain evidence="2 3">H1</strain>
    </source>
</reference>
<gene>
    <name evidence="2" type="ORF">LEP1GSC081_0979</name>
</gene>
<accession>A0A0E2B1V2</accession>
<dbReference type="EMBL" id="AHMY02000048">
    <property type="protein sequence ID" value="EKO15233.1"/>
    <property type="molecule type" value="Genomic_DNA"/>
</dbReference>
<evidence type="ECO:0000313" key="3">
    <source>
        <dbReference type="Proteomes" id="UP000006253"/>
    </source>
</evidence>
<dbReference type="Proteomes" id="UP000006253">
    <property type="component" value="Unassembled WGS sequence"/>
</dbReference>
<evidence type="ECO:0000313" key="2">
    <source>
        <dbReference type="EMBL" id="EKO15233.1"/>
    </source>
</evidence>
<protein>
    <submittedName>
        <fullName evidence="2">PF07103 family protein</fullName>
    </submittedName>
</protein>
<dbReference type="PANTHER" id="PTHR33973">
    <property type="entry name" value="OS07G0153300 PROTEIN"/>
    <property type="match status" value="1"/>
</dbReference>
<keyword evidence="1" id="KW-1133">Transmembrane helix</keyword>
<sequence>MNSCIFQAKVMHDRRFPKRNRFRYGIFTFALDLDELEELDSKLRCFGFEKRALFRFSKADHLDFGKRNVKENILEYLQSNGITDQIAKVILITNLRVMGYVFNPVSFYFFYGPEDFPLCAVAEVGNTFGEQKPFLLGKETWKDGAFRMKTGKFFYVSPFVGLKSEFEFVLKPTDEGLNIRIDALEEGQTVMVTTYVGKKLEFNDRNLIFLFFRYPLVTVQVIALIHWQAFKLYLKGLPYIQKNENINLQKGVHIGKNR</sequence>
<dbReference type="RefSeq" id="WP_004765818.1">
    <property type="nucleotide sequence ID" value="NZ_AHMY02000048.1"/>
</dbReference>